<name>A0ABP9FL22_9ACTN</name>
<dbReference type="CDD" id="cd04861">
    <property type="entry name" value="LigD_Pol_like"/>
    <property type="match status" value="1"/>
</dbReference>
<keyword evidence="3" id="KW-1185">Reference proteome</keyword>
<evidence type="ECO:0000313" key="3">
    <source>
        <dbReference type="Proteomes" id="UP001501521"/>
    </source>
</evidence>
<accession>A0ABP9FL22</accession>
<evidence type="ECO:0000259" key="1">
    <source>
        <dbReference type="Pfam" id="PF21686"/>
    </source>
</evidence>
<protein>
    <recommendedName>
        <fullName evidence="1">DNA ligase D polymerase domain-containing protein</fullName>
    </recommendedName>
</protein>
<proteinExistence type="predicted"/>
<gene>
    <name evidence="2" type="ORF">GCM10025789_26420</name>
</gene>
<sequence>MNERITTEIDGLTLNLSSLDKPLFPSGFTKGELINYYVEISEVLLPHLRDRALTRVRFPEGVTGDSFYEKNAPPGTPEFVRTVDVATSAGTVSYVSVTQRADLAWLANFASIELHTPQWRTTEATAHEDGIVLDGEDEPLATSLVVDLDPGPGITPEDSAKGAIIAATTLAELGLEAHPKSSGNKGLQLTVPISPTPASQVYAFAQSLARHLARAHPKRFVATMAKNARAGLIFVDFAQNLAARNTVTAYSVRGLDTPSVATPLTWEEVAALRADTPVRTHPTAMLERVQNLGDLWQATLPTPQSPALPGPLD</sequence>
<dbReference type="RefSeq" id="WP_345583640.1">
    <property type="nucleotide sequence ID" value="NZ_BAABLV010000038.1"/>
</dbReference>
<dbReference type="InterPro" id="IPR014145">
    <property type="entry name" value="LigD_pol_dom"/>
</dbReference>
<dbReference type="EMBL" id="BAABLV010000038">
    <property type="protein sequence ID" value="GAA4905755.1"/>
    <property type="molecule type" value="Genomic_DNA"/>
</dbReference>
<organism evidence="2 3">
    <name type="scientific">Tessaracoccus lubricantis</name>
    <dbReference type="NCBI Taxonomy" id="545543"/>
    <lineage>
        <taxon>Bacteria</taxon>
        <taxon>Bacillati</taxon>
        <taxon>Actinomycetota</taxon>
        <taxon>Actinomycetes</taxon>
        <taxon>Propionibacteriales</taxon>
        <taxon>Propionibacteriaceae</taxon>
        <taxon>Tessaracoccus</taxon>
    </lineage>
</organism>
<dbReference type="InterPro" id="IPR052171">
    <property type="entry name" value="NHEJ_LigD"/>
</dbReference>
<comment type="caution">
    <text evidence="2">The sequence shown here is derived from an EMBL/GenBank/DDBJ whole genome shotgun (WGS) entry which is preliminary data.</text>
</comment>
<dbReference type="Pfam" id="PF21686">
    <property type="entry name" value="LigD_Prim-Pol"/>
    <property type="match status" value="1"/>
</dbReference>
<dbReference type="Proteomes" id="UP001501521">
    <property type="component" value="Unassembled WGS sequence"/>
</dbReference>
<dbReference type="Gene3D" id="3.90.920.10">
    <property type="entry name" value="DNA primase, PRIM domain"/>
    <property type="match status" value="1"/>
</dbReference>
<dbReference type="PANTHER" id="PTHR42705">
    <property type="entry name" value="BIFUNCTIONAL NON-HOMOLOGOUS END JOINING PROTEIN LIGD"/>
    <property type="match status" value="1"/>
</dbReference>
<dbReference type="PANTHER" id="PTHR42705:SF2">
    <property type="entry name" value="BIFUNCTIONAL NON-HOMOLOGOUS END JOINING PROTEIN LIGD"/>
    <property type="match status" value="1"/>
</dbReference>
<evidence type="ECO:0000313" key="2">
    <source>
        <dbReference type="EMBL" id="GAA4905755.1"/>
    </source>
</evidence>
<reference evidence="3" key="1">
    <citation type="journal article" date="2019" name="Int. J. Syst. Evol. Microbiol.">
        <title>The Global Catalogue of Microorganisms (GCM) 10K type strain sequencing project: providing services to taxonomists for standard genome sequencing and annotation.</title>
        <authorList>
            <consortium name="The Broad Institute Genomics Platform"/>
            <consortium name="The Broad Institute Genome Sequencing Center for Infectious Disease"/>
            <person name="Wu L."/>
            <person name="Ma J."/>
        </authorList>
    </citation>
    <scope>NUCLEOTIDE SEQUENCE [LARGE SCALE GENOMIC DNA]</scope>
    <source>
        <strain evidence="3">JCM 19125</strain>
    </source>
</reference>
<dbReference type="NCBIfam" id="TIGR02778">
    <property type="entry name" value="ligD_pol"/>
    <property type="match status" value="1"/>
</dbReference>
<feature type="domain" description="DNA ligase D polymerase" evidence="1">
    <location>
        <begin position="29"/>
        <end position="296"/>
    </location>
</feature>